<feature type="transmembrane region" description="Helical" evidence="6">
    <location>
        <begin position="312"/>
        <end position="338"/>
    </location>
</feature>
<feature type="transmembrane region" description="Helical" evidence="6">
    <location>
        <begin position="192"/>
        <end position="210"/>
    </location>
</feature>
<feature type="transmembrane region" description="Helical" evidence="6">
    <location>
        <begin position="468"/>
        <end position="488"/>
    </location>
</feature>
<feature type="transmembrane region" description="Helical" evidence="6">
    <location>
        <begin position="440"/>
        <end position="461"/>
    </location>
</feature>
<proteinExistence type="predicted"/>
<dbReference type="Pfam" id="PF07690">
    <property type="entry name" value="MFS_1"/>
    <property type="match status" value="1"/>
</dbReference>
<dbReference type="PANTHER" id="PTHR23501:SF39">
    <property type="entry name" value="MULTIDRUG TRANSPORTER, PUTATIVE (AFU_ORTHOLOGUE AFUA_1G05010)-RELATED"/>
    <property type="match status" value="1"/>
</dbReference>
<evidence type="ECO:0000256" key="6">
    <source>
        <dbReference type="SAM" id="Phobius"/>
    </source>
</evidence>
<evidence type="ECO:0000256" key="5">
    <source>
        <dbReference type="SAM" id="MobiDB-lite"/>
    </source>
</evidence>
<evidence type="ECO:0000259" key="7">
    <source>
        <dbReference type="PROSITE" id="PS50850"/>
    </source>
</evidence>
<feature type="region of interest" description="Disordered" evidence="5">
    <location>
        <begin position="626"/>
        <end position="664"/>
    </location>
</feature>
<feature type="transmembrane region" description="Helical" evidence="6">
    <location>
        <begin position="350"/>
        <end position="369"/>
    </location>
</feature>
<feature type="transmembrane region" description="Helical" evidence="6">
    <location>
        <begin position="222"/>
        <end position="241"/>
    </location>
</feature>
<evidence type="ECO:0000256" key="4">
    <source>
        <dbReference type="ARBA" id="ARBA00023136"/>
    </source>
</evidence>
<name>A0AAE0HAV8_9PEZI</name>
<keyword evidence="9" id="KW-1185">Reference proteome</keyword>
<dbReference type="PROSITE" id="PS50850">
    <property type="entry name" value="MFS"/>
    <property type="match status" value="1"/>
</dbReference>
<feature type="compositionally biased region" description="Basic and acidic residues" evidence="5">
    <location>
        <begin position="643"/>
        <end position="652"/>
    </location>
</feature>
<dbReference type="InterPro" id="IPR011701">
    <property type="entry name" value="MFS"/>
</dbReference>
<feature type="transmembrane region" description="Helical" evidence="6">
    <location>
        <begin position="133"/>
        <end position="153"/>
    </location>
</feature>
<dbReference type="SUPFAM" id="SSF103473">
    <property type="entry name" value="MFS general substrate transporter"/>
    <property type="match status" value="1"/>
</dbReference>
<evidence type="ECO:0000256" key="1">
    <source>
        <dbReference type="ARBA" id="ARBA00004141"/>
    </source>
</evidence>
<keyword evidence="2 6" id="KW-0812">Transmembrane</keyword>
<feature type="transmembrane region" description="Helical" evidence="6">
    <location>
        <begin position="528"/>
        <end position="551"/>
    </location>
</feature>
<feature type="transmembrane region" description="Helical" evidence="6">
    <location>
        <begin position="400"/>
        <end position="420"/>
    </location>
</feature>
<evidence type="ECO:0000256" key="3">
    <source>
        <dbReference type="ARBA" id="ARBA00022989"/>
    </source>
</evidence>
<dbReference type="InterPro" id="IPR036259">
    <property type="entry name" value="MFS_trans_sf"/>
</dbReference>
<feature type="compositionally biased region" description="Basic and acidic residues" evidence="5">
    <location>
        <begin position="69"/>
        <end position="87"/>
    </location>
</feature>
<feature type="transmembrane region" description="Helical" evidence="6">
    <location>
        <begin position="247"/>
        <end position="270"/>
    </location>
</feature>
<comment type="caution">
    <text evidence="8">The sequence shown here is derived from an EMBL/GenBank/DDBJ whole genome shotgun (WGS) entry which is preliminary data.</text>
</comment>
<dbReference type="Proteomes" id="UP001278766">
    <property type="component" value="Unassembled WGS sequence"/>
</dbReference>
<evidence type="ECO:0000313" key="9">
    <source>
        <dbReference type="Proteomes" id="UP001278766"/>
    </source>
</evidence>
<reference evidence="8" key="1">
    <citation type="journal article" date="2023" name="Mol. Phylogenet. Evol.">
        <title>Genome-scale phylogeny and comparative genomics of the fungal order Sordariales.</title>
        <authorList>
            <person name="Hensen N."/>
            <person name="Bonometti L."/>
            <person name="Westerberg I."/>
            <person name="Brannstrom I.O."/>
            <person name="Guillou S."/>
            <person name="Cros-Aarteil S."/>
            <person name="Calhoun S."/>
            <person name="Haridas S."/>
            <person name="Kuo A."/>
            <person name="Mondo S."/>
            <person name="Pangilinan J."/>
            <person name="Riley R."/>
            <person name="LaButti K."/>
            <person name="Andreopoulos B."/>
            <person name="Lipzen A."/>
            <person name="Chen C."/>
            <person name="Yan M."/>
            <person name="Daum C."/>
            <person name="Ng V."/>
            <person name="Clum A."/>
            <person name="Steindorff A."/>
            <person name="Ohm R.A."/>
            <person name="Martin F."/>
            <person name="Silar P."/>
            <person name="Natvig D.O."/>
            <person name="Lalanne C."/>
            <person name="Gautier V."/>
            <person name="Ament-Velasquez S.L."/>
            <person name="Kruys A."/>
            <person name="Hutchinson M.I."/>
            <person name="Powell A.J."/>
            <person name="Barry K."/>
            <person name="Miller A.N."/>
            <person name="Grigoriev I.V."/>
            <person name="Debuchy R."/>
            <person name="Gladieux P."/>
            <person name="Hiltunen Thoren M."/>
            <person name="Johannesson H."/>
        </authorList>
    </citation>
    <scope>NUCLEOTIDE SEQUENCE</scope>
    <source>
        <strain evidence="8">CBS 168.71</strain>
    </source>
</reference>
<dbReference type="RefSeq" id="XP_062656565.1">
    <property type="nucleotide sequence ID" value="XM_062807648.1"/>
</dbReference>
<protein>
    <submittedName>
        <fullName evidence="8">Major facilitator superfamily domain-containing protein</fullName>
    </submittedName>
</protein>
<feature type="transmembrane region" description="Helical" evidence="6">
    <location>
        <begin position="494"/>
        <end position="521"/>
    </location>
</feature>
<keyword evidence="4 6" id="KW-0472">Membrane</keyword>
<comment type="subcellular location">
    <subcellularLocation>
        <location evidence="1">Membrane</location>
        <topology evidence="1">Multi-pass membrane protein</topology>
    </subcellularLocation>
</comment>
<evidence type="ECO:0000256" key="2">
    <source>
        <dbReference type="ARBA" id="ARBA00022692"/>
    </source>
</evidence>
<dbReference type="AlphaFoldDB" id="A0AAE0HAV8"/>
<keyword evidence="3 6" id="KW-1133">Transmembrane helix</keyword>
<gene>
    <name evidence="8" type="ORF">B0H64DRAFT_464986</name>
</gene>
<dbReference type="GeneID" id="87844596"/>
<reference evidence="8" key="2">
    <citation type="submission" date="2023-06" db="EMBL/GenBank/DDBJ databases">
        <authorList>
            <consortium name="Lawrence Berkeley National Laboratory"/>
            <person name="Haridas S."/>
            <person name="Hensen N."/>
            <person name="Bonometti L."/>
            <person name="Westerberg I."/>
            <person name="Brannstrom I.O."/>
            <person name="Guillou S."/>
            <person name="Cros-Aarteil S."/>
            <person name="Calhoun S."/>
            <person name="Kuo A."/>
            <person name="Mondo S."/>
            <person name="Pangilinan J."/>
            <person name="Riley R."/>
            <person name="Labutti K."/>
            <person name="Andreopoulos B."/>
            <person name="Lipzen A."/>
            <person name="Chen C."/>
            <person name="Yanf M."/>
            <person name="Daum C."/>
            <person name="Ng V."/>
            <person name="Clum A."/>
            <person name="Steindorff A."/>
            <person name="Ohm R."/>
            <person name="Martin F."/>
            <person name="Silar P."/>
            <person name="Natvig D."/>
            <person name="Lalanne C."/>
            <person name="Gautier V."/>
            <person name="Ament-Velasquez S.L."/>
            <person name="Kruys A."/>
            <person name="Hutchinson M.I."/>
            <person name="Powell A.J."/>
            <person name="Barry K."/>
            <person name="Miller A.N."/>
            <person name="Grigoriev I.V."/>
            <person name="Debuchy R."/>
            <person name="Gladieux P."/>
            <person name="Thoren M.H."/>
            <person name="Johannesson H."/>
        </authorList>
    </citation>
    <scope>NUCLEOTIDE SEQUENCE</scope>
    <source>
        <strain evidence="8">CBS 168.71</strain>
    </source>
</reference>
<accession>A0AAE0HAV8</accession>
<feature type="region of interest" description="Disordered" evidence="5">
    <location>
        <begin position="1"/>
        <end position="88"/>
    </location>
</feature>
<organism evidence="8 9">
    <name type="scientific">Chaetomium fimeti</name>
    <dbReference type="NCBI Taxonomy" id="1854472"/>
    <lineage>
        <taxon>Eukaryota</taxon>
        <taxon>Fungi</taxon>
        <taxon>Dikarya</taxon>
        <taxon>Ascomycota</taxon>
        <taxon>Pezizomycotina</taxon>
        <taxon>Sordariomycetes</taxon>
        <taxon>Sordariomycetidae</taxon>
        <taxon>Sordariales</taxon>
        <taxon>Chaetomiaceae</taxon>
        <taxon>Chaetomium</taxon>
    </lineage>
</organism>
<feature type="transmembrane region" description="Helical" evidence="6">
    <location>
        <begin position="165"/>
        <end position="186"/>
    </location>
</feature>
<dbReference type="EMBL" id="JAUEPN010000006">
    <property type="protein sequence ID" value="KAK3293051.1"/>
    <property type="molecule type" value="Genomic_DNA"/>
</dbReference>
<dbReference type="PANTHER" id="PTHR23501">
    <property type="entry name" value="MAJOR FACILITATOR SUPERFAMILY"/>
    <property type="match status" value="1"/>
</dbReference>
<dbReference type="GO" id="GO:0005886">
    <property type="term" value="C:plasma membrane"/>
    <property type="evidence" value="ECO:0007669"/>
    <property type="project" value="TreeGrafter"/>
</dbReference>
<evidence type="ECO:0000313" key="8">
    <source>
        <dbReference type="EMBL" id="KAK3293051.1"/>
    </source>
</evidence>
<dbReference type="Gene3D" id="1.20.1720.10">
    <property type="entry name" value="Multidrug resistance protein D"/>
    <property type="match status" value="1"/>
</dbReference>
<feature type="domain" description="Major facilitator superfamily (MFS) profile" evidence="7">
    <location>
        <begin position="96"/>
        <end position="587"/>
    </location>
</feature>
<sequence>MYTAYKYARKRYKAHQEAKIAEQKLSQTTQPARYGSPSDDTRGLTASSDGPGIPTPYDPSPLAATPDHTSSDEAKSKETPEEREEKNRRRKYRLRIILGLFLPFTLQALDTTIIASALKFIADDFNELKQLNWIITAFNLTSAAFLPIFAQLADVFGRHATLQTALVIITIGSALCTAAPTSAFPLLLLGRALQGVGAAGINICVRTILADRVSLGEYAKNWTTFALVSGVSFGLGPVAGGYLTRVSWRWCFAVNLPVAVVGMGLVLVLLRGRLIGALAIEDVTTGRGWGAEGEGVGYRGGRRDPGTGMGRFLARLATVDFGGQLLFLWGLGLLVLGFTWAGSTYAWDSPAVLVTLVVGAVLTVAWLVYEWAMVPGRMMARVFPMQTAMMPWQLLMQKDVGLLVGVNFANGAAMFAIMYYMDLYFTLVLGHDASEAGIALLYFLPGLGAGVYSTMFFINVWPRQTVPVLLLGGISSAVGITVVAWACYTDYVNLIYGMMALTGFGVGLTTNPGTLHALAYFPGMTAPISCLASFAHPFGGTITLTIMSTVFNNRSGLNHEDPRSGIFWAFVAVIPIMWVSVIITTFLGNVWLGKEGTHEVVHGFWFWNLLRGKRLERVTMARMEDSGPAGVNGDIGMKPVPRHNAEQQRETAGDGEGEYSGTRR</sequence>
<dbReference type="InterPro" id="IPR020846">
    <property type="entry name" value="MFS_dom"/>
</dbReference>
<dbReference type="GO" id="GO:0022857">
    <property type="term" value="F:transmembrane transporter activity"/>
    <property type="evidence" value="ECO:0007669"/>
    <property type="project" value="InterPro"/>
</dbReference>
<feature type="transmembrane region" description="Helical" evidence="6">
    <location>
        <begin position="566"/>
        <end position="592"/>
    </location>
</feature>
<feature type="transmembrane region" description="Helical" evidence="6">
    <location>
        <begin position="96"/>
        <end position="121"/>
    </location>
</feature>